<sequence length="57" mass="6431">EEKKKDGQQEQFGEKATEILEAEKMPFDSRERVQSLRILQEGSGNAISLGRLISLVL</sequence>
<protein>
    <submittedName>
        <fullName evidence="2">Uncharacterized protein</fullName>
    </submittedName>
</protein>
<proteinExistence type="predicted"/>
<keyword evidence="3" id="KW-1185">Reference proteome</keyword>
<dbReference type="EMBL" id="JAIPUX010000439">
    <property type="protein sequence ID" value="KAH0630624.1"/>
    <property type="molecule type" value="Genomic_DNA"/>
</dbReference>
<dbReference type="Proteomes" id="UP000826234">
    <property type="component" value="Unassembled WGS sequence"/>
</dbReference>
<gene>
    <name evidence="2" type="ORF">JD844_013863</name>
</gene>
<evidence type="ECO:0000256" key="1">
    <source>
        <dbReference type="SAM" id="MobiDB-lite"/>
    </source>
</evidence>
<feature type="non-terminal residue" evidence="2">
    <location>
        <position position="1"/>
    </location>
</feature>
<comment type="caution">
    <text evidence="2">The sequence shown here is derived from an EMBL/GenBank/DDBJ whole genome shotgun (WGS) entry which is preliminary data.</text>
</comment>
<evidence type="ECO:0000313" key="3">
    <source>
        <dbReference type="Proteomes" id="UP000826234"/>
    </source>
</evidence>
<reference evidence="2 3" key="1">
    <citation type="journal article" date="2022" name="Gigascience">
        <title>A chromosome-level genome assembly and annotation of the desert horned lizard, Phrynosoma platyrhinos, provides insight into chromosomal rearrangements among reptiles.</title>
        <authorList>
            <person name="Koochekian N."/>
            <person name="Ascanio A."/>
            <person name="Farleigh K."/>
            <person name="Card D.C."/>
            <person name="Schield D.R."/>
            <person name="Castoe T.A."/>
            <person name="Jezkova T."/>
        </authorList>
    </citation>
    <scope>NUCLEOTIDE SEQUENCE [LARGE SCALE GENOMIC DNA]</scope>
    <source>
        <strain evidence="2">NK-2021</strain>
    </source>
</reference>
<organism evidence="2 3">
    <name type="scientific">Phrynosoma platyrhinos</name>
    <name type="common">Desert horned lizard</name>
    <dbReference type="NCBI Taxonomy" id="52577"/>
    <lineage>
        <taxon>Eukaryota</taxon>
        <taxon>Metazoa</taxon>
        <taxon>Chordata</taxon>
        <taxon>Craniata</taxon>
        <taxon>Vertebrata</taxon>
        <taxon>Euteleostomi</taxon>
        <taxon>Lepidosauria</taxon>
        <taxon>Squamata</taxon>
        <taxon>Bifurcata</taxon>
        <taxon>Unidentata</taxon>
        <taxon>Episquamata</taxon>
        <taxon>Toxicofera</taxon>
        <taxon>Iguania</taxon>
        <taxon>Phrynosomatidae</taxon>
        <taxon>Phrynosomatinae</taxon>
        <taxon>Phrynosoma</taxon>
    </lineage>
</organism>
<name>A0ABQ7TLQ7_PHRPL</name>
<accession>A0ABQ7TLQ7</accession>
<feature type="region of interest" description="Disordered" evidence="1">
    <location>
        <begin position="1"/>
        <end position="24"/>
    </location>
</feature>
<evidence type="ECO:0000313" key="2">
    <source>
        <dbReference type="EMBL" id="KAH0630624.1"/>
    </source>
</evidence>